<feature type="transmembrane region" description="Helical" evidence="1">
    <location>
        <begin position="590"/>
        <end position="612"/>
    </location>
</feature>
<feature type="transmembrane region" description="Helical" evidence="1">
    <location>
        <begin position="150"/>
        <end position="166"/>
    </location>
</feature>
<reference evidence="2 3" key="1">
    <citation type="journal article" date="2012" name="J. Bacteriol.">
        <title>Draft genome sequence of Methanobacterium formicicum DSM 3637, an archaebacterium isolated from the methane producer amoeba Pelomyxa palustris.</title>
        <authorList>
            <person name="Gutierrez G."/>
        </authorList>
    </citation>
    <scope>NUCLEOTIDE SEQUENCE [LARGE SCALE GENOMIC DNA]</scope>
    <source>
        <strain evidence="3">DSM 3637 / PP1</strain>
    </source>
</reference>
<organism evidence="2 3">
    <name type="scientific">Methanobacterium formicicum (strain DSM 3637 / PP1)</name>
    <dbReference type="NCBI Taxonomy" id="1204725"/>
    <lineage>
        <taxon>Archaea</taxon>
        <taxon>Methanobacteriati</taxon>
        <taxon>Methanobacteriota</taxon>
        <taxon>Methanomada group</taxon>
        <taxon>Methanobacteria</taxon>
        <taxon>Methanobacteriales</taxon>
        <taxon>Methanobacteriaceae</taxon>
        <taxon>Methanobacterium</taxon>
    </lineage>
</organism>
<evidence type="ECO:0000256" key="1">
    <source>
        <dbReference type="SAM" id="Phobius"/>
    </source>
</evidence>
<sequence>MQIDNFFQMNDWEIEKFLKVISFLQLLFLGLIAMDALGLKIPILRELIPLIYLLIVPGILIIRTLKMHKLGSVQTLLFTVGLSITSLMLLGFLLNQIGPLIGIAKPLSLIPLITTISLFVIILSVLCYWRDKDYANPDYISSEELLSPSTLAVLLLPLLVIFGTYLTNLYGINILLILFILILALIVILFAYDKIPKKLYPLLVFIMSASILFHTSLISNYISGWDIQNEYYLANMVIINSYWVSEFNFVVNSMLSVTILAPILSILLKIDLNWIFKIIYPALFALVPLGLYDTFKKQTNYKIAFLSTFIFISFFAFYMEMISLARQEIGEIFLILLLMVMISEEIDYLRRSILFIIFGVSLVLSHYGLAYFFMFSVLMVYILMWVMKYPKIQNFVNYFFNLIFKKKIKFYTKKDYAENKILNLTFVVFFFVCAMTWYMFTSVSNAFNTLLYILFLMVKTGIAAIMDPSFVQSIAILQASYTPLHSLSKYINIFVQVLLMLGLLYLILYNKFKIKKEYLTFMVISAIILVGSLVLPYLSSAFNTERLYQIVLIFLAPAIVIGGLAFLKVIRKILNDQFNLEIKNFKDKSIKILSVFFIVYLLFNSGLIYSVANDDSNSIALNSSLDNPVYNDLENNGMIWITDHGANLKMNYKTANANALGDLIVADDYRAPILNKFGVYGASLSNSTNSSNLTVLNKNLTKQYPYKDNIYFFFGTNNIATNSFVLYKIVGVTTTGVDYVDAINLFNNQSRIFDNGGSRIYIKTKAK</sequence>
<feature type="transmembrane region" description="Helical" evidence="1">
    <location>
        <begin position="490"/>
        <end position="509"/>
    </location>
</feature>
<evidence type="ECO:0008006" key="4">
    <source>
        <dbReference type="Google" id="ProtNLM"/>
    </source>
</evidence>
<dbReference type="InterPro" id="IPR018701">
    <property type="entry name" value="DUF2206_membrane"/>
</dbReference>
<dbReference type="Pfam" id="PF09971">
    <property type="entry name" value="DUF2206"/>
    <property type="match status" value="1"/>
</dbReference>
<evidence type="ECO:0000313" key="3">
    <source>
        <dbReference type="Proteomes" id="UP000007360"/>
    </source>
</evidence>
<feature type="transmembrane region" description="Helical" evidence="1">
    <location>
        <begin position="550"/>
        <end position="570"/>
    </location>
</feature>
<name>K2R3F4_METFP</name>
<keyword evidence="3" id="KW-1185">Reference proteome</keyword>
<keyword evidence="1" id="KW-1133">Transmembrane helix</keyword>
<dbReference type="PATRIC" id="fig|1204725.3.peg.1349"/>
<feature type="transmembrane region" description="Helical" evidence="1">
    <location>
        <begin position="303"/>
        <end position="322"/>
    </location>
</feature>
<keyword evidence="1" id="KW-0472">Membrane</keyword>
<feature type="transmembrane region" description="Helical" evidence="1">
    <location>
        <begin position="20"/>
        <end position="41"/>
    </location>
</feature>
<accession>K2R3F4</accession>
<feature type="transmembrane region" description="Helical" evidence="1">
    <location>
        <begin position="352"/>
        <end position="383"/>
    </location>
</feature>
<feature type="transmembrane region" description="Helical" evidence="1">
    <location>
        <begin position="77"/>
        <end position="97"/>
    </location>
</feature>
<dbReference type="OrthoDB" id="292292at2157"/>
<dbReference type="Proteomes" id="UP000007360">
    <property type="component" value="Unassembled WGS sequence"/>
</dbReference>
<comment type="caution">
    <text evidence="2">The sequence shown here is derived from an EMBL/GenBank/DDBJ whole genome shotgun (WGS) entry which is preliminary data.</text>
</comment>
<feature type="transmembrane region" description="Helical" evidence="1">
    <location>
        <begin position="518"/>
        <end position="538"/>
    </location>
</feature>
<feature type="transmembrane region" description="Helical" evidence="1">
    <location>
        <begin position="242"/>
        <end position="267"/>
    </location>
</feature>
<dbReference type="RefSeq" id="WP_004030634.1">
    <property type="nucleotide sequence ID" value="NZ_AMPO01000005.1"/>
</dbReference>
<protein>
    <recommendedName>
        <fullName evidence="4">DUF2206 domain-containing protein</fullName>
    </recommendedName>
</protein>
<feature type="transmembrane region" description="Helical" evidence="1">
    <location>
        <begin position="274"/>
        <end position="291"/>
    </location>
</feature>
<feature type="transmembrane region" description="Helical" evidence="1">
    <location>
        <begin position="199"/>
        <end position="222"/>
    </location>
</feature>
<feature type="transmembrane region" description="Helical" evidence="1">
    <location>
        <begin position="109"/>
        <end position="129"/>
    </location>
</feature>
<keyword evidence="1" id="KW-0812">Transmembrane</keyword>
<feature type="transmembrane region" description="Helical" evidence="1">
    <location>
        <begin position="172"/>
        <end position="192"/>
    </location>
</feature>
<feature type="transmembrane region" description="Helical" evidence="1">
    <location>
        <begin position="47"/>
        <end position="65"/>
    </location>
</feature>
<evidence type="ECO:0000313" key="2">
    <source>
        <dbReference type="EMBL" id="EKF85752.1"/>
    </source>
</evidence>
<dbReference type="EMBL" id="AMPO01000005">
    <property type="protein sequence ID" value="EKF85752.1"/>
    <property type="molecule type" value="Genomic_DNA"/>
</dbReference>
<feature type="transmembrane region" description="Helical" evidence="1">
    <location>
        <begin position="421"/>
        <end position="440"/>
    </location>
</feature>
<proteinExistence type="predicted"/>
<gene>
    <name evidence="2" type="ORF">A994_06720</name>
</gene>
<feature type="transmembrane region" description="Helical" evidence="1">
    <location>
        <begin position="329"/>
        <end position="346"/>
    </location>
</feature>
<dbReference type="AlphaFoldDB" id="K2R3F4"/>